<dbReference type="CDD" id="cd16936">
    <property type="entry name" value="HATPase_RsbW-like"/>
    <property type="match status" value="1"/>
</dbReference>
<dbReference type="Proteomes" id="UP000734511">
    <property type="component" value="Unassembled WGS sequence"/>
</dbReference>
<proteinExistence type="predicted"/>
<dbReference type="RefSeq" id="WP_167986588.1">
    <property type="nucleotide sequence ID" value="NZ_JAATEJ010000033.1"/>
</dbReference>
<protein>
    <submittedName>
        <fullName evidence="3">ATP-binding protein</fullName>
    </submittedName>
</protein>
<accession>A0ABX0ZXR8</accession>
<dbReference type="SUPFAM" id="SSF55874">
    <property type="entry name" value="ATPase domain of HSP90 chaperone/DNA topoisomerase II/histidine kinase"/>
    <property type="match status" value="1"/>
</dbReference>
<dbReference type="PANTHER" id="PTHR35526:SF3">
    <property type="entry name" value="ANTI-SIGMA-F FACTOR RSBW"/>
    <property type="match status" value="1"/>
</dbReference>
<name>A0ABX0ZXR8_9ACTN</name>
<sequence length="162" mass="17619">MLPVPNAPAGPDVVARRWTHDPRNARRARDDLWFHLLKWGMPDDVTDSAVLVLSELFGNAVRHAGEPRGRHIETRFERRRGGVRIEVHDAGEAEPQLRRVSGCEESGRGLALVDVLTGGRWGVAGRAGVGKLVWAECGDVGDGAELVHGGRDGLIRDDGARP</sequence>
<feature type="domain" description="Histidine kinase/HSP90-like ATPase" evidence="2">
    <location>
        <begin position="20"/>
        <end position="115"/>
    </location>
</feature>
<evidence type="ECO:0000256" key="1">
    <source>
        <dbReference type="ARBA" id="ARBA00022527"/>
    </source>
</evidence>
<evidence type="ECO:0000313" key="3">
    <source>
        <dbReference type="EMBL" id="NJP47702.1"/>
    </source>
</evidence>
<keyword evidence="3" id="KW-0547">Nucleotide-binding</keyword>
<dbReference type="PANTHER" id="PTHR35526">
    <property type="entry name" value="ANTI-SIGMA-F FACTOR RSBW-RELATED"/>
    <property type="match status" value="1"/>
</dbReference>
<keyword evidence="4" id="KW-1185">Reference proteome</keyword>
<dbReference type="InterPro" id="IPR036890">
    <property type="entry name" value="HATPase_C_sf"/>
</dbReference>
<dbReference type="Pfam" id="PF13581">
    <property type="entry name" value="HATPase_c_2"/>
    <property type="match status" value="1"/>
</dbReference>
<gene>
    <name evidence="3" type="ORF">HCN08_30490</name>
</gene>
<dbReference type="EMBL" id="JAATEJ010000033">
    <property type="protein sequence ID" value="NJP47702.1"/>
    <property type="molecule type" value="Genomic_DNA"/>
</dbReference>
<keyword evidence="1" id="KW-0418">Kinase</keyword>
<keyword evidence="3" id="KW-0067">ATP-binding</keyword>
<dbReference type="Gene3D" id="3.30.565.10">
    <property type="entry name" value="Histidine kinase-like ATPase, C-terminal domain"/>
    <property type="match status" value="1"/>
</dbReference>
<evidence type="ECO:0000259" key="2">
    <source>
        <dbReference type="Pfam" id="PF13581"/>
    </source>
</evidence>
<dbReference type="InterPro" id="IPR003594">
    <property type="entry name" value="HATPase_dom"/>
</dbReference>
<dbReference type="InterPro" id="IPR050267">
    <property type="entry name" value="Anti-sigma-factor_SerPK"/>
</dbReference>
<keyword evidence="1" id="KW-0723">Serine/threonine-protein kinase</keyword>
<dbReference type="GO" id="GO:0005524">
    <property type="term" value="F:ATP binding"/>
    <property type="evidence" value="ECO:0007669"/>
    <property type="project" value="UniProtKB-KW"/>
</dbReference>
<organism evidence="3 4">
    <name type="scientific">Actinacidiphila epipremni</name>
    <dbReference type="NCBI Taxonomy" id="2053013"/>
    <lineage>
        <taxon>Bacteria</taxon>
        <taxon>Bacillati</taxon>
        <taxon>Actinomycetota</taxon>
        <taxon>Actinomycetes</taxon>
        <taxon>Kitasatosporales</taxon>
        <taxon>Streptomycetaceae</taxon>
        <taxon>Actinacidiphila</taxon>
    </lineage>
</organism>
<evidence type="ECO:0000313" key="4">
    <source>
        <dbReference type="Proteomes" id="UP000734511"/>
    </source>
</evidence>
<keyword evidence="1" id="KW-0808">Transferase</keyword>
<comment type="caution">
    <text evidence="3">The sequence shown here is derived from an EMBL/GenBank/DDBJ whole genome shotgun (WGS) entry which is preliminary data.</text>
</comment>
<reference evidence="3 4" key="1">
    <citation type="submission" date="2020-03" db="EMBL/GenBank/DDBJ databases">
        <title>WGS of actinomycetes isolated from Thailand.</title>
        <authorList>
            <person name="Thawai C."/>
        </authorList>
    </citation>
    <scope>NUCLEOTIDE SEQUENCE [LARGE SCALE GENOMIC DNA]</scope>
    <source>
        <strain evidence="3 4">PRB2-1</strain>
    </source>
</reference>